<gene>
    <name evidence="3" type="ORF">J2S59_000071</name>
</gene>
<keyword evidence="4" id="KW-1185">Reference proteome</keyword>
<dbReference type="InterPro" id="IPR011991">
    <property type="entry name" value="ArsR-like_HTH"/>
</dbReference>
<keyword evidence="3" id="KW-0238">DNA-binding</keyword>
<dbReference type="InterPro" id="IPR001845">
    <property type="entry name" value="HTH_ArsR_DNA-bd_dom"/>
</dbReference>
<dbReference type="Proteomes" id="UP001240447">
    <property type="component" value="Unassembled WGS sequence"/>
</dbReference>
<dbReference type="EMBL" id="JAUSQM010000001">
    <property type="protein sequence ID" value="MDP9820262.1"/>
    <property type="molecule type" value="Genomic_DNA"/>
</dbReference>
<accession>A0ABT9NJ57</accession>
<dbReference type="CDD" id="cd00090">
    <property type="entry name" value="HTH_ARSR"/>
    <property type="match status" value="1"/>
</dbReference>
<evidence type="ECO:0000313" key="4">
    <source>
        <dbReference type="Proteomes" id="UP001240447"/>
    </source>
</evidence>
<feature type="domain" description="HTH arsR-type" evidence="2">
    <location>
        <begin position="10"/>
        <end position="120"/>
    </location>
</feature>
<feature type="region of interest" description="Disordered" evidence="1">
    <location>
        <begin position="68"/>
        <end position="91"/>
    </location>
</feature>
<dbReference type="Pfam" id="PF12840">
    <property type="entry name" value="HTH_20"/>
    <property type="match status" value="1"/>
</dbReference>
<evidence type="ECO:0000259" key="2">
    <source>
        <dbReference type="SMART" id="SM00418"/>
    </source>
</evidence>
<name>A0ABT9NJ57_9ACTN</name>
<dbReference type="SUPFAM" id="SSF46785">
    <property type="entry name" value="Winged helix' DNA-binding domain"/>
    <property type="match status" value="1"/>
</dbReference>
<dbReference type="Gene3D" id="1.10.10.10">
    <property type="entry name" value="Winged helix-like DNA-binding domain superfamily/Winged helix DNA-binding domain"/>
    <property type="match status" value="1"/>
</dbReference>
<dbReference type="InterPro" id="IPR036390">
    <property type="entry name" value="WH_DNA-bd_sf"/>
</dbReference>
<proteinExistence type="predicted"/>
<evidence type="ECO:0000256" key="1">
    <source>
        <dbReference type="SAM" id="MobiDB-lite"/>
    </source>
</evidence>
<dbReference type="InterPro" id="IPR036388">
    <property type="entry name" value="WH-like_DNA-bd_sf"/>
</dbReference>
<protein>
    <submittedName>
        <fullName evidence="3">DNA-binding transcriptional ArsR family regulator</fullName>
    </submittedName>
</protein>
<keyword evidence="3" id="KW-0560">Oxidoreductase</keyword>
<organism evidence="3 4">
    <name type="scientific">Nocardioides massiliensis</name>
    <dbReference type="NCBI Taxonomy" id="1325935"/>
    <lineage>
        <taxon>Bacteria</taxon>
        <taxon>Bacillati</taxon>
        <taxon>Actinomycetota</taxon>
        <taxon>Actinomycetes</taxon>
        <taxon>Propionibacteriales</taxon>
        <taxon>Nocardioidaceae</taxon>
        <taxon>Nocardioides</taxon>
    </lineage>
</organism>
<reference evidence="3 4" key="1">
    <citation type="submission" date="2023-07" db="EMBL/GenBank/DDBJ databases">
        <title>Sequencing the genomes of 1000 actinobacteria strains.</title>
        <authorList>
            <person name="Klenk H.-P."/>
        </authorList>
    </citation>
    <scope>NUCLEOTIDE SEQUENCE [LARGE SCALE GENOMIC DNA]</scope>
    <source>
        <strain evidence="3 4">GD13</strain>
    </source>
</reference>
<feature type="compositionally biased region" description="Basic and acidic residues" evidence="1">
    <location>
        <begin position="68"/>
        <end position="78"/>
    </location>
</feature>
<dbReference type="SMART" id="SM00418">
    <property type="entry name" value="HTH_ARSR"/>
    <property type="match status" value="1"/>
</dbReference>
<dbReference type="RefSeq" id="WP_068116729.1">
    <property type="nucleotide sequence ID" value="NZ_CCXJ01000042.1"/>
</dbReference>
<evidence type="ECO:0000313" key="3">
    <source>
        <dbReference type="EMBL" id="MDP9820262.1"/>
    </source>
</evidence>
<comment type="caution">
    <text evidence="3">The sequence shown here is derived from an EMBL/GenBank/DDBJ whole genome shotgun (WGS) entry which is preliminary data.</text>
</comment>
<dbReference type="GO" id="GO:0016491">
    <property type="term" value="F:oxidoreductase activity"/>
    <property type="evidence" value="ECO:0007669"/>
    <property type="project" value="UniProtKB-KW"/>
</dbReference>
<sequence length="186" mass="20170">MTEAPITDPIRMRALAHPLRLQLMDVLAELGEATATECAARVGESVASCSFHLRQLAKYGFVEPAERRGRERPWRRTADQLTTRPDPGVPGSLDAATELGRLHLHDVVRRAGDALARVDEEPAEWVGATTLRSHTVLATADELVELAAAMDALLAPYVARRDDPDAAPATARRAQVVALMHLADGQ</sequence>
<dbReference type="GO" id="GO:0003677">
    <property type="term" value="F:DNA binding"/>
    <property type="evidence" value="ECO:0007669"/>
    <property type="project" value="UniProtKB-KW"/>
</dbReference>